<keyword evidence="4" id="KW-0460">Magnesium</keyword>
<dbReference type="STRING" id="1348774.AB433_12295"/>
<dbReference type="OrthoDB" id="9800547at2"/>
<evidence type="ECO:0000256" key="1">
    <source>
        <dbReference type="ARBA" id="ARBA00001946"/>
    </source>
</evidence>
<evidence type="ECO:0000313" key="6">
    <source>
        <dbReference type="Proteomes" id="UP000035287"/>
    </source>
</evidence>
<keyword evidence="5" id="KW-0456">Lyase</keyword>
<reference evidence="5 6" key="1">
    <citation type="submission" date="2015-06" db="EMBL/GenBank/DDBJ databases">
        <authorList>
            <person name="Zeng Y."/>
            <person name="Huang Y."/>
        </authorList>
    </citation>
    <scope>NUCLEOTIDE SEQUENCE [LARGE SCALE GENOMIC DNA]</scope>
    <source>
        <strain evidence="5 6">PQ-2</strain>
    </source>
</reference>
<evidence type="ECO:0000313" key="5">
    <source>
        <dbReference type="EMBL" id="AKM10565.1"/>
    </source>
</evidence>
<dbReference type="GO" id="GO:0006107">
    <property type="term" value="P:oxaloacetate metabolic process"/>
    <property type="evidence" value="ECO:0007669"/>
    <property type="project" value="TreeGrafter"/>
</dbReference>
<dbReference type="AlphaFoldDB" id="A0A0G3XGD9"/>
<dbReference type="KEGG" id="cna:AB433_12295"/>
<name>A0A0G3XGD9_9SPHN</name>
<dbReference type="InterPro" id="IPR015813">
    <property type="entry name" value="Pyrv/PenolPyrv_kinase-like_dom"/>
</dbReference>
<evidence type="ECO:0000256" key="2">
    <source>
        <dbReference type="ARBA" id="ARBA00005568"/>
    </source>
</evidence>
<comment type="cofactor">
    <cofactor evidence="1">
        <name>Mg(2+)</name>
        <dbReference type="ChEBI" id="CHEBI:18420"/>
    </cofactor>
</comment>
<dbReference type="PANTHER" id="PTHR32308:SF0">
    <property type="entry name" value="HPCH_HPAI ALDOLASE_CITRATE LYASE DOMAIN-CONTAINING PROTEIN"/>
    <property type="match status" value="1"/>
</dbReference>
<proteinExistence type="inferred from homology"/>
<dbReference type="Proteomes" id="UP000035287">
    <property type="component" value="Chromosome"/>
</dbReference>
<dbReference type="SUPFAM" id="SSF51621">
    <property type="entry name" value="Phosphoenolpyruvate/pyruvate domain"/>
    <property type="match status" value="1"/>
</dbReference>
<accession>A0A0G3XGD9</accession>
<dbReference type="PATRIC" id="fig|1348774.3.peg.2586"/>
<dbReference type="RefSeq" id="WP_047821319.1">
    <property type="nucleotide sequence ID" value="NZ_CP011770.1"/>
</dbReference>
<dbReference type="GO" id="GO:0000287">
    <property type="term" value="F:magnesium ion binding"/>
    <property type="evidence" value="ECO:0007669"/>
    <property type="project" value="TreeGrafter"/>
</dbReference>
<evidence type="ECO:0000256" key="3">
    <source>
        <dbReference type="ARBA" id="ARBA00022723"/>
    </source>
</evidence>
<sequence length="299" mass="31146">MSAAPLRSLLFIPGDSEKKLAKVDACGADAVILDLEDSVAPGNKPAARRLLADFLAARPVEERAVKLWVRVNPFDTGMTLEDLAAVMAGRPDGIVQPKIEGAACIVRLSHYLDAFEASHGIAAGSTGIIPIATETPGAPFHLGEIGQTDLPRLTGLTWGAEDLAAALGATGNRGADGDWLFTYRVARSLCLMAAHSAGVPAYETLHADFRDEAGLSATSRTAMGEGFSGRLAIHPAQVRPINEAFLPSADQIAHAQRIADAFAANPGAGTVGLDGKMVDIPHLKAAEKTLALAKRFGAA</sequence>
<dbReference type="Gene3D" id="3.20.20.60">
    <property type="entry name" value="Phosphoenolpyruvate-binding domains"/>
    <property type="match status" value="1"/>
</dbReference>
<dbReference type="Pfam" id="PF03328">
    <property type="entry name" value="HpcH_HpaI"/>
    <property type="match status" value="1"/>
</dbReference>
<dbReference type="PIRSF" id="PIRSF015582">
    <property type="entry name" value="Cit_lyase_B"/>
    <property type="match status" value="1"/>
</dbReference>
<keyword evidence="3" id="KW-0479">Metal-binding</keyword>
<dbReference type="EMBL" id="CP011770">
    <property type="protein sequence ID" value="AKM10565.1"/>
    <property type="molecule type" value="Genomic_DNA"/>
</dbReference>
<gene>
    <name evidence="5" type="ORF">AB433_12295</name>
</gene>
<comment type="similarity">
    <text evidence="2">Belongs to the HpcH/HpaI aldolase family.</text>
</comment>
<dbReference type="PANTHER" id="PTHR32308">
    <property type="entry name" value="LYASE BETA SUBUNIT, PUTATIVE (AFU_ORTHOLOGUE AFUA_4G13030)-RELATED"/>
    <property type="match status" value="1"/>
</dbReference>
<dbReference type="InterPro" id="IPR040442">
    <property type="entry name" value="Pyrv_kinase-like_dom_sf"/>
</dbReference>
<dbReference type="InterPro" id="IPR011206">
    <property type="entry name" value="Citrate_lyase_beta/mcl1/mcl2"/>
</dbReference>
<protein>
    <submittedName>
        <fullName evidence="5">Citrate lyase</fullName>
    </submittedName>
</protein>
<dbReference type="InterPro" id="IPR005000">
    <property type="entry name" value="Aldolase/citrate-lyase_domain"/>
</dbReference>
<organism evidence="5 6">
    <name type="scientific">Croceicoccus naphthovorans</name>
    <dbReference type="NCBI Taxonomy" id="1348774"/>
    <lineage>
        <taxon>Bacteria</taxon>
        <taxon>Pseudomonadati</taxon>
        <taxon>Pseudomonadota</taxon>
        <taxon>Alphaproteobacteria</taxon>
        <taxon>Sphingomonadales</taxon>
        <taxon>Erythrobacteraceae</taxon>
        <taxon>Croceicoccus</taxon>
    </lineage>
</organism>
<keyword evidence="6" id="KW-1185">Reference proteome</keyword>
<evidence type="ECO:0000256" key="4">
    <source>
        <dbReference type="ARBA" id="ARBA00022842"/>
    </source>
</evidence>
<dbReference type="GO" id="GO:0016829">
    <property type="term" value="F:lyase activity"/>
    <property type="evidence" value="ECO:0007669"/>
    <property type="project" value="UniProtKB-KW"/>
</dbReference>